<dbReference type="Pfam" id="PF10846">
    <property type="entry name" value="DUF2722"/>
    <property type="match status" value="1"/>
</dbReference>
<feature type="compositionally biased region" description="Low complexity" evidence="1">
    <location>
        <begin position="292"/>
        <end position="308"/>
    </location>
</feature>
<feature type="compositionally biased region" description="Low complexity" evidence="1">
    <location>
        <begin position="388"/>
        <end position="399"/>
    </location>
</feature>
<feature type="compositionally biased region" description="Polar residues" evidence="1">
    <location>
        <begin position="151"/>
        <end position="180"/>
    </location>
</feature>
<feature type="region of interest" description="Disordered" evidence="1">
    <location>
        <begin position="545"/>
        <end position="577"/>
    </location>
</feature>
<reference evidence="2 3" key="1">
    <citation type="submission" date="2017-04" db="EMBL/GenBank/DDBJ databases">
        <title>Genome sequencing of [Candida] sorbophila.</title>
        <authorList>
            <person name="Ahn J.O."/>
        </authorList>
    </citation>
    <scope>NUCLEOTIDE SEQUENCE [LARGE SCALE GENOMIC DNA]</scope>
    <source>
        <strain evidence="2 3">DS02</strain>
    </source>
</reference>
<evidence type="ECO:0000313" key="3">
    <source>
        <dbReference type="Proteomes" id="UP000238350"/>
    </source>
</evidence>
<dbReference type="AlphaFoldDB" id="A0A2T0FBY5"/>
<feature type="region of interest" description="Disordered" evidence="1">
    <location>
        <begin position="1"/>
        <end position="210"/>
    </location>
</feature>
<sequence length="630" mass="67156">MTTIEQTATLDAFPPSPTPTLSRSGDGARADLATTSSGLPSTTASTLQRRPSGQVQNQQVPTQPLTPLTTSQVNQPSLGRSPAKVLPVAPSPDMARSPAPQNSGESRIKLENNNDAAKHGPGAPNSNTSPPPAEASASQNQPNAPEKAELTEQTIASNQTNSPSDVMTQGDHSQHLSSPPSTVPGEGLSDTEAKQSESRQTSPRQGLGILLGSSFNDFPVNNDTLAEALRFKAEQERTKQEFYRLEHRKRSLDLLNTAIRAGISSNSLALLFGTPEEIRQLEQQPPPTQTVSAGPSSTAAAAPATTSTIKIVNYEDHNRSPARYRTHMQRASTSSVPSFGGARSGNPPIGVMTSPTNIQFHHWRPNQTRERSNSSPKRETEKRKSYIADSGANASPAAARTTPQEQRARPPQPHLEQSVARNAAPPIPSPRSPLRQTPTTVAAGSNIPASVVAAQNSRRRTMGHSRHRSEAAINRHSWYATGRHDEGAAILANMASERSKHDMDYILDHNRGGWQQQASVPVPMGQPGGIHQTGVVPFPMIQQQQQSAHQSPPVQMASLNQPQAPTATMPPGAPMQPQVQPGLLPAPQLRQVNVPAPVVAVTQGQTSGPGPIQPTQPGQMAPEPHQAGQF</sequence>
<feature type="compositionally biased region" description="Polar residues" evidence="1">
    <location>
        <begin position="434"/>
        <end position="443"/>
    </location>
</feature>
<dbReference type="GeneID" id="36513893"/>
<feature type="region of interest" description="Disordered" evidence="1">
    <location>
        <begin position="283"/>
        <end position="446"/>
    </location>
</feature>
<protein>
    <submittedName>
        <fullName evidence="2">Uncharacterized protein</fullName>
    </submittedName>
</protein>
<gene>
    <name evidence="2" type="ORF">B9G98_00144</name>
</gene>
<feature type="compositionally biased region" description="Polar residues" evidence="1">
    <location>
        <begin position="33"/>
        <end position="53"/>
    </location>
</feature>
<feature type="compositionally biased region" description="Basic and acidic residues" evidence="1">
    <location>
        <begin position="367"/>
        <end position="386"/>
    </location>
</feature>
<keyword evidence="3" id="KW-1185">Reference proteome</keyword>
<dbReference type="EMBL" id="NDIQ01000001">
    <property type="protein sequence ID" value="PRT52524.1"/>
    <property type="molecule type" value="Genomic_DNA"/>
</dbReference>
<feature type="compositionally biased region" description="Low complexity" evidence="1">
    <location>
        <begin position="54"/>
        <end position="73"/>
    </location>
</feature>
<dbReference type="InterPro" id="IPR021216">
    <property type="entry name" value="DUF2722"/>
</dbReference>
<organism evidence="2 3">
    <name type="scientific">Wickerhamiella sorbophila</name>
    <dbReference type="NCBI Taxonomy" id="45607"/>
    <lineage>
        <taxon>Eukaryota</taxon>
        <taxon>Fungi</taxon>
        <taxon>Dikarya</taxon>
        <taxon>Ascomycota</taxon>
        <taxon>Saccharomycotina</taxon>
        <taxon>Dipodascomycetes</taxon>
        <taxon>Dipodascales</taxon>
        <taxon>Trichomonascaceae</taxon>
        <taxon>Wickerhamiella</taxon>
    </lineage>
</organism>
<proteinExistence type="predicted"/>
<accession>A0A2T0FBY5</accession>
<comment type="caution">
    <text evidence="2">The sequence shown here is derived from an EMBL/GenBank/DDBJ whole genome shotgun (WGS) entry which is preliminary data.</text>
</comment>
<evidence type="ECO:0000256" key="1">
    <source>
        <dbReference type="SAM" id="MobiDB-lite"/>
    </source>
</evidence>
<name>A0A2T0FBY5_9ASCO</name>
<dbReference type="OrthoDB" id="4095763at2759"/>
<feature type="compositionally biased region" description="Basic and acidic residues" evidence="1">
    <location>
        <begin position="106"/>
        <end position="118"/>
    </location>
</feature>
<dbReference type="RefSeq" id="XP_024662470.1">
    <property type="nucleotide sequence ID" value="XM_024806702.1"/>
</dbReference>
<dbReference type="Proteomes" id="UP000238350">
    <property type="component" value="Unassembled WGS sequence"/>
</dbReference>
<feature type="region of interest" description="Disordered" evidence="1">
    <location>
        <begin position="601"/>
        <end position="630"/>
    </location>
</feature>
<feature type="compositionally biased region" description="Low complexity" evidence="1">
    <location>
        <begin position="602"/>
        <end position="619"/>
    </location>
</feature>
<evidence type="ECO:0000313" key="2">
    <source>
        <dbReference type="EMBL" id="PRT52524.1"/>
    </source>
</evidence>